<dbReference type="Proteomes" id="UP000712600">
    <property type="component" value="Unassembled WGS sequence"/>
</dbReference>
<evidence type="ECO:0000313" key="2">
    <source>
        <dbReference type="EMBL" id="KAF3587652.1"/>
    </source>
</evidence>
<accession>A0A8S9S5Z7</accession>
<reference evidence="2" key="1">
    <citation type="submission" date="2019-12" db="EMBL/GenBank/DDBJ databases">
        <title>Genome sequencing and annotation of Brassica cretica.</title>
        <authorList>
            <person name="Studholme D.J."/>
            <person name="Sarris P."/>
        </authorList>
    </citation>
    <scope>NUCLEOTIDE SEQUENCE</scope>
    <source>
        <strain evidence="2">PFS-109/04</strain>
        <tissue evidence="2">Leaf</tissue>
    </source>
</reference>
<proteinExistence type="predicted"/>
<evidence type="ECO:0000313" key="3">
    <source>
        <dbReference type="Proteomes" id="UP000712600"/>
    </source>
</evidence>
<organism evidence="2 3">
    <name type="scientific">Brassica cretica</name>
    <name type="common">Mustard</name>
    <dbReference type="NCBI Taxonomy" id="69181"/>
    <lineage>
        <taxon>Eukaryota</taxon>
        <taxon>Viridiplantae</taxon>
        <taxon>Streptophyta</taxon>
        <taxon>Embryophyta</taxon>
        <taxon>Tracheophyta</taxon>
        <taxon>Spermatophyta</taxon>
        <taxon>Magnoliopsida</taxon>
        <taxon>eudicotyledons</taxon>
        <taxon>Gunneridae</taxon>
        <taxon>Pentapetalae</taxon>
        <taxon>rosids</taxon>
        <taxon>malvids</taxon>
        <taxon>Brassicales</taxon>
        <taxon>Brassicaceae</taxon>
        <taxon>Brassiceae</taxon>
        <taxon>Brassica</taxon>
    </lineage>
</organism>
<comment type="caution">
    <text evidence="2">The sequence shown here is derived from an EMBL/GenBank/DDBJ whole genome shotgun (WGS) entry which is preliminary data.</text>
</comment>
<name>A0A8S9S5Z7_BRACR</name>
<sequence length="125" mass="14435">MNGLREHLTMDLAVSIAISLINHPANSATVKAWPSLAMVTPYLTLDLEINLENWNKRKRGRAITTNSDQPPLGHHHTRPPARREREADEERERGELREEREKKRGCYGFQSLGFLYRVSLMNETK</sequence>
<evidence type="ECO:0000256" key="1">
    <source>
        <dbReference type="SAM" id="MobiDB-lite"/>
    </source>
</evidence>
<gene>
    <name evidence="2" type="ORF">F2Q69_00027863</name>
</gene>
<feature type="compositionally biased region" description="Basic and acidic residues" evidence="1">
    <location>
        <begin position="81"/>
        <end position="102"/>
    </location>
</feature>
<dbReference type="AlphaFoldDB" id="A0A8S9S5Z7"/>
<feature type="region of interest" description="Disordered" evidence="1">
    <location>
        <begin position="61"/>
        <end position="102"/>
    </location>
</feature>
<dbReference type="EMBL" id="QGKX02000088">
    <property type="protein sequence ID" value="KAF3587652.1"/>
    <property type="molecule type" value="Genomic_DNA"/>
</dbReference>
<protein>
    <submittedName>
        <fullName evidence="2">Uncharacterized protein</fullName>
    </submittedName>
</protein>